<accession>A0A399EZR5</accession>
<proteinExistence type="predicted"/>
<dbReference type="RefSeq" id="WP_119359183.1">
    <property type="nucleotide sequence ID" value="NZ_QWKZ01000009.1"/>
</dbReference>
<comment type="caution">
    <text evidence="1">The sequence shown here is derived from an EMBL/GenBank/DDBJ whole genome shotgun (WGS) entry which is preliminary data.</text>
</comment>
<evidence type="ECO:0000313" key="2">
    <source>
        <dbReference type="Proteomes" id="UP000265800"/>
    </source>
</evidence>
<name>A0A399EZR5_9DEIN</name>
<gene>
    <name evidence="1" type="ORF">Mlute_00503</name>
</gene>
<keyword evidence="2" id="KW-1185">Reference proteome</keyword>
<evidence type="ECO:0000313" key="1">
    <source>
        <dbReference type="EMBL" id="RIH88896.1"/>
    </source>
</evidence>
<dbReference type="EMBL" id="QWKZ01000009">
    <property type="protein sequence ID" value="RIH88896.1"/>
    <property type="molecule type" value="Genomic_DNA"/>
</dbReference>
<dbReference type="Proteomes" id="UP000265800">
    <property type="component" value="Unassembled WGS sequence"/>
</dbReference>
<organism evidence="1 2">
    <name type="scientific">Meiothermus luteus</name>
    <dbReference type="NCBI Taxonomy" id="2026184"/>
    <lineage>
        <taxon>Bacteria</taxon>
        <taxon>Thermotogati</taxon>
        <taxon>Deinococcota</taxon>
        <taxon>Deinococci</taxon>
        <taxon>Thermales</taxon>
        <taxon>Thermaceae</taxon>
        <taxon>Meiothermus</taxon>
    </lineage>
</organism>
<protein>
    <submittedName>
        <fullName evidence="1">Uncharacterized protein</fullName>
    </submittedName>
</protein>
<dbReference type="OrthoDB" id="9829435at2"/>
<dbReference type="AlphaFoldDB" id="A0A399EZR5"/>
<reference evidence="1 2" key="1">
    <citation type="submission" date="2018-08" db="EMBL/GenBank/DDBJ databases">
        <title>Meiothermus luteus KCTC 52599 genome sequencing project.</title>
        <authorList>
            <person name="Da Costa M.S."/>
            <person name="Albuquerque L."/>
            <person name="Raposo P."/>
            <person name="Froufe H.J.C."/>
            <person name="Barroso C.S."/>
            <person name="Egas C."/>
        </authorList>
    </citation>
    <scope>NUCLEOTIDE SEQUENCE [LARGE SCALE GENOMIC DNA]</scope>
    <source>
        <strain evidence="1 2">KCTC 52599</strain>
    </source>
</reference>
<sequence>MENKPDLEMLKPLTLVCGIGLTNVSIAQEAIFAAMDFEAAYQMVHGADETDGIYEDPAYRVPFKAGNWVAVYSSQVVPSPFARGPYANIGFGPLRVLWVNGAGEWGYSEHSEDEGAPGNLKEMKGKLKKLIATIRPVKGIPGFQMPPQKSLDGVLEANAEQGWPLERLMALARGEIELDNPAMRWWR</sequence>